<dbReference type="EMBL" id="JANHOG010000814">
    <property type="protein sequence ID" value="KAJ3551346.1"/>
    <property type="molecule type" value="Genomic_DNA"/>
</dbReference>
<dbReference type="Proteomes" id="UP001148662">
    <property type="component" value="Unassembled WGS sequence"/>
</dbReference>
<accession>A0ACC1T1Q5</accession>
<evidence type="ECO:0000313" key="2">
    <source>
        <dbReference type="Proteomes" id="UP001148662"/>
    </source>
</evidence>
<name>A0ACC1T1Q5_9APHY</name>
<gene>
    <name evidence="1" type="ORF">NM688_g4757</name>
</gene>
<protein>
    <submittedName>
        <fullName evidence="1">Uncharacterized protein</fullName>
    </submittedName>
</protein>
<sequence>MSQRLSVEGLYGDLPVSILIDYESERSWLSLTFSTEHQVPRTVRMLPGGVPLQTVHGPVTIGSVGLYDLVLGRDWIVGCAFVTHDGLVRDPEPDWIPSDGHRWIRDPMNGDVHTMSDFTYQRDLVSIETNRSCSRSPERPGEQGGESSSIIWSEGNRARAGPTPVLPTDNTDADEPVSVSVFEADPLTASSVFYHLTSAQLRCRLESHGITCSPAVKGVTKMRDTLLEHITSGACSGPVVGPACAIIQRRYAVQDIKSNDNKRTILRIRYLHHAANWMQVRPLKRLMKHEGLTCPPKSTVAVLRKSLKDYVNRLEKGKFPRQGVLTYGGPIDAAAEARYSARNDIQRTWPQVVPKGLKEKIVSMFRQETSSETLRTFVCACCAERASWKGRHVLPMSELPLDDLCSADIPDGLTHELYSVASEDGECKIMLDRAGILDDGKSVQVCKTCHGELRANRVPHLALANKMFLGEVPPELKDLTEIEEAVIARCRAKCCIVKIGDDGVYKRRELPTMQRALRGNIIEFPQKPGALARALPPPVDEIVSFVCVIFTGHEEPTKQWLLEKARPLAVRRDKVRQALIWLKGNNPLYADLEIDESALHSLPEDGILPYHVEMAMNTEEADALVSRYDAGDHLEEANMNEGNDVEHNRQQNEIAFQSVVIADLDGNVPAAELQVAALRHFKERHGGYIQVPHGPEPRREVLLRSSLKVKRRSFTKVAAEFQNISVEAIRSVCERVAAEEHVTANNEDERRVLKLMKEVNLVTANVPGTSGSKIYMRNQIRGMMLQLGLPSFFITINPADVYNPVVKFLAGQEIDVDRLTLEQVPDRGTQSVLIAKNPFVGARFFNLYMNAFFRAVLGYDRDAGTYTEEGGILGHVTGYYGCVEAQGRGSLHCHLLVWLEGALNPDEIRDRLMTGDDAFGLRLVQYLDDTISNSIPEMPSGLRPGPRRGVHSSAVRGVNFNVPDDVRELAEREDLHLLVKDCQTHRHSHTCYKYCKPGQPLECRFDMDPENTCPQSTFDMTTGDLCLRCLDGMVNNFNETIIRAVRCNMDIKFVGSGDAAKAIIYYITNYITKSELKTHVAYAALELAINRLRNVEDDEEDDATKAKRLLRKCAFALLTHQEMSAQQIALFMIENEGKYCSHDFSNLYWTSFEAHLEKLLPSPECYGSVSLNASEDTELQIPESSRSEEPELQSPGLTRLTDDFGDEQAVLQSQQMELESTEVEESSEPQNLTEEVVLGIDDDGTVIAKADQMMDYIHRPVQLDKISVWEFVRHIVKEKKPKVKRHAAENEGNSDIDETGNADEDCEVLTRTILKSYLESNKRKREYFPLLSTHPEVKTKVMKIRHPSSVSLVVPIGPALPRRDKPEVYQKYCRLMLLLFKPWRTAADLRNMDQSWSEAFELFQEECPPELTRIMNNMQAIHECKDNSGDHFRNRAHMCRFRMPQEMATNETEPTALAETLEDEDILRHVQESKSSKGPAKLLAEARVMASVTCAISNGLYTWNELTEDAIGSSERGNYGVNLCSDGSLEKAWERRYQERRAALKGKAVNDTVDSASGSERDRTIISDGPDRSIIQSLDSARSPGPSNERQINTPSIVQGCVFDKPDVEKEIEAIIQTWTLNDEQARAFKIIATHAAKPRSERDQLRMFLGGPGGTGKSRVINALRDFFARRGEKRRFRLASFMGIAAHNIGGITLHAACCLNKKSGPVRVGSKTHQDLAAMWEGVDYLFVDEVSMLGCLTLAKANKALSIATGKAEPFGGVNVIFAGDFAQLPPVGEIRLYGTMKSTSAPSSAAYTKLSRTVFGKLLWLSIDVVVMLKKVMRQSGDSNNRFVDLLSRLRTGACIDDDFDILNTRQLSRISLHGLSENWKRSPVVVYDNATKDALNVKAVEAFARSTGRELQWFYCIDKHRGRTLANRELREALYEIHSGATEGLLGRIPLVLGMKVIISKNFDLEGGALNGTVGVLRKIRSDVNEYGERILKSCIVYVHDSGVPTMQGLQEKEIPVLPETKDWSVRHPFSGALLGLTRTQVALQPAYAFTCHRVQGQTFEKVVIDLESCSGTEAPYVMLSRARSLDGVAILRPFLKKRIRGKVNKDLLYEFDRQSLLDERTSTIAHDGNSAEFGLRTQSNRNLADNLTISIDDIPSGGNAAQDRLNLLERIQSNMPKAIEALHPNRNANTGSRKKRRIDNDDMRRAGKMRRIVSSSYDLAILHDDTRHDVHTTALGLDQIVSVPCIIEDIAA</sequence>
<comment type="caution">
    <text evidence="1">The sequence shown here is derived from an EMBL/GenBank/DDBJ whole genome shotgun (WGS) entry which is preliminary data.</text>
</comment>
<proteinExistence type="predicted"/>
<keyword evidence="2" id="KW-1185">Reference proteome</keyword>
<evidence type="ECO:0000313" key="1">
    <source>
        <dbReference type="EMBL" id="KAJ3551346.1"/>
    </source>
</evidence>
<organism evidence="1 2">
    <name type="scientific">Phlebia brevispora</name>
    <dbReference type="NCBI Taxonomy" id="194682"/>
    <lineage>
        <taxon>Eukaryota</taxon>
        <taxon>Fungi</taxon>
        <taxon>Dikarya</taxon>
        <taxon>Basidiomycota</taxon>
        <taxon>Agaricomycotina</taxon>
        <taxon>Agaricomycetes</taxon>
        <taxon>Polyporales</taxon>
        <taxon>Meruliaceae</taxon>
        <taxon>Phlebia</taxon>
    </lineage>
</organism>
<reference evidence="1" key="1">
    <citation type="submission" date="2022-07" db="EMBL/GenBank/DDBJ databases">
        <title>Genome Sequence of Phlebia brevispora.</title>
        <authorList>
            <person name="Buettner E."/>
        </authorList>
    </citation>
    <scope>NUCLEOTIDE SEQUENCE</scope>
    <source>
        <strain evidence="1">MPL23</strain>
    </source>
</reference>